<name>A0A5C1QIT6_9SPIO</name>
<organism evidence="5 6">
    <name type="scientific">Oceanispirochaeta crateris</name>
    <dbReference type="NCBI Taxonomy" id="2518645"/>
    <lineage>
        <taxon>Bacteria</taxon>
        <taxon>Pseudomonadati</taxon>
        <taxon>Spirochaetota</taxon>
        <taxon>Spirochaetia</taxon>
        <taxon>Spirochaetales</taxon>
        <taxon>Spirochaetaceae</taxon>
        <taxon>Oceanispirochaeta</taxon>
    </lineage>
</organism>
<protein>
    <submittedName>
        <fullName evidence="5">LacI family transcriptional regulator</fullName>
    </submittedName>
</protein>
<dbReference type="Proteomes" id="UP000324209">
    <property type="component" value="Chromosome"/>
</dbReference>
<keyword evidence="1" id="KW-0805">Transcription regulation</keyword>
<keyword evidence="3" id="KW-0804">Transcription</keyword>
<dbReference type="OrthoDB" id="305766at2"/>
<dbReference type="PANTHER" id="PTHR30146:SF109">
    <property type="entry name" value="HTH-TYPE TRANSCRIPTIONAL REGULATOR GALS"/>
    <property type="match status" value="1"/>
</dbReference>
<accession>A0A5C1QIT6</accession>
<dbReference type="RefSeq" id="WP_149484547.1">
    <property type="nucleotide sequence ID" value="NZ_CP036150.1"/>
</dbReference>
<dbReference type="InterPro" id="IPR028082">
    <property type="entry name" value="Peripla_BP_I"/>
</dbReference>
<dbReference type="GO" id="GO:0003700">
    <property type="term" value="F:DNA-binding transcription factor activity"/>
    <property type="evidence" value="ECO:0007669"/>
    <property type="project" value="TreeGrafter"/>
</dbReference>
<evidence type="ECO:0000313" key="6">
    <source>
        <dbReference type="Proteomes" id="UP000324209"/>
    </source>
</evidence>
<gene>
    <name evidence="5" type="ORF">EXM22_00085</name>
</gene>
<dbReference type="Pfam" id="PF00356">
    <property type="entry name" value="LacI"/>
    <property type="match status" value="1"/>
</dbReference>
<keyword evidence="2" id="KW-0238">DNA-binding</keyword>
<dbReference type="SUPFAM" id="SSF47413">
    <property type="entry name" value="lambda repressor-like DNA-binding domains"/>
    <property type="match status" value="1"/>
</dbReference>
<dbReference type="Gene3D" id="1.10.260.40">
    <property type="entry name" value="lambda repressor-like DNA-binding domains"/>
    <property type="match status" value="1"/>
</dbReference>
<proteinExistence type="predicted"/>
<feature type="domain" description="HTH lacI-type" evidence="4">
    <location>
        <begin position="3"/>
        <end position="57"/>
    </location>
</feature>
<dbReference type="CDD" id="cd06267">
    <property type="entry name" value="PBP1_LacI_sugar_binding-like"/>
    <property type="match status" value="1"/>
</dbReference>
<dbReference type="CDD" id="cd01392">
    <property type="entry name" value="HTH_LacI"/>
    <property type="match status" value="1"/>
</dbReference>
<dbReference type="PANTHER" id="PTHR30146">
    <property type="entry name" value="LACI-RELATED TRANSCRIPTIONAL REPRESSOR"/>
    <property type="match status" value="1"/>
</dbReference>
<dbReference type="InterPro" id="IPR010982">
    <property type="entry name" value="Lambda_DNA-bd_dom_sf"/>
</dbReference>
<dbReference type="PROSITE" id="PS50932">
    <property type="entry name" value="HTH_LACI_2"/>
    <property type="match status" value="1"/>
</dbReference>
<evidence type="ECO:0000259" key="4">
    <source>
        <dbReference type="PROSITE" id="PS50932"/>
    </source>
</evidence>
<dbReference type="KEGG" id="ock:EXM22_00085"/>
<dbReference type="EMBL" id="CP036150">
    <property type="protein sequence ID" value="QEN06464.1"/>
    <property type="molecule type" value="Genomic_DNA"/>
</dbReference>
<dbReference type="InterPro" id="IPR000843">
    <property type="entry name" value="HTH_LacI"/>
</dbReference>
<dbReference type="GO" id="GO:0000976">
    <property type="term" value="F:transcription cis-regulatory region binding"/>
    <property type="evidence" value="ECO:0007669"/>
    <property type="project" value="TreeGrafter"/>
</dbReference>
<reference evidence="5 6" key="1">
    <citation type="submission" date="2019-02" db="EMBL/GenBank/DDBJ databases">
        <title>Complete Genome Sequence and Methylome Analysis of free living Spirochaetas.</title>
        <authorList>
            <person name="Fomenkov A."/>
            <person name="Dubinina G."/>
            <person name="Leshcheva N."/>
            <person name="Mikheeva N."/>
            <person name="Grabovich M."/>
            <person name="Vincze T."/>
            <person name="Roberts R.J."/>
        </authorList>
    </citation>
    <scope>NUCLEOTIDE SEQUENCE [LARGE SCALE GENOMIC DNA]</scope>
    <source>
        <strain evidence="5 6">K2</strain>
    </source>
</reference>
<dbReference type="Gene3D" id="3.40.50.2300">
    <property type="match status" value="2"/>
</dbReference>
<evidence type="ECO:0000256" key="2">
    <source>
        <dbReference type="ARBA" id="ARBA00023125"/>
    </source>
</evidence>
<evidence type="ECO:0000313" key="5">
    <source>
        <dbReference type="EMBL" id="QEN06464.1"/>
    </source>
</evidence>
<dbReference type="SMART" id="SM00354">
    <property type="entry name" value="HTH_LACI"/>
    <property type="match status" value="1"/>
</dbReference>
<sequence>MDITIRDISKLAGVSTATVSRVLADSEKVKPDTRNKVLKIIKEYGYEPNQIARNLTSSRTNTIGLVVETTSNPFFMEIAQAVEEKLTEAGYLMLTMNTNWEMSREEASIRALRRNRVDGVILTPISLESESVRLLEKWSLPFVLLNIDAQREDISSIGTNDYQGGILAGQSLLKSGATSIVCLQGFPHQSTFNRLKGLSHTVRSSAEGKCRDIKIIENIRTYEEGYKIGEKLINYHLPPDGPLGVFATNDDVALGVLASLYDHGVGVPFQVSVVGYDDIPMSDRFKIPLTTIAQPTQELGKLAARSIMDQISGVNSSPRSYQLIPKIVQRASTVSF</sequence>
<dbReference type="AlphaFoldDB" id="A0A5C1QIT6"/>
<dbReference type="Pfam" id="PF13377">
    <property type="entry name" value="Peripla_BP_3"/>
    <property type="match status" value="1"/>
</dbReference>
<dbReference type="SUPFAM" id="SSF53822">
    <property type="entry name" value="Periplasmic binding protein-like I"/>
    <property type="match status" value="1"/>
</dbReference>
<keyword evidence="6" id="KW-1185">Reference proteome</keyword>
<dbReference type="InterPro" id="IPR046335">
    <property type="entry name" value="LacI/GalR-like_sensor"/>
</dbReference>
<evidence type="ECO:0000256" key="1">
    <source>
        <dbReference type="ARBA" id="ARBA00023015"/>
    </source>
</evidence>
<evidence type="ECO:0000256" key="3">
    <source>
        <dbReference type="ARBA" id="ARBA00023163"/>
    </source>
</evidence>